<comment type="function">
    <text evidence="1">NHase catalyzes the hydration of various nitrile compounds to the corresponding amides.</text>
</comment>
<accession>A0ABT2M757</accession>
<evidence type="ECO:0000256" key="2">
    <source>
        <dbReference type="ARBA" id="ARBA00009098"/>
    </source>
</evidence>
<sequence>MTAPSDMGGRSEFFGPVVREPNEPVFHHRWEGRVFGFSLFLQPLLGRNTDILRFAMERLPREVYLSSYYERWLGAFEDLLVQAGYLAPGEVDARIDGRAAQAGPRWLSRVRLVALTKGVRSLLRPTLPRWFAGQVLPRLLGTARPALRRQRFSVGDRVRVRGTRAVPYTRQPGYVTGKPGVVVAHLGATLLPDAAAVRRHAPPHHLYTVAFTAADLWGAAAEPGTEVRVDLYESYLEAA</sequence>
<dbReference type="Proteomes" id="UP001206639">
    <property type="component" value="Unassembled WGS sequence"/>
</dbReference>
<gene>
    <name evidence="8" type="primary">nthB</name>
    <name evidence="8" type="ORF">N4S67_06655</name>
</gene>
<proteinExistence type="inferred from homology"/>
<dbReference type="RefSeq" id="WP_260992181.1">
    <property type="nucleotide sequence ID" value="NZ_JAODWD010000002.1"/>
</dbReference>
<evidence type="ECO:0000256" key="1">
    <source>
        <dbReference type="ARBA" id="ARBA00004042"/>
    </source>
</evidence>
<keyword evidence="4 8" id="KW-0456">Lyase</keyword>
<dbReference type="SUPFAM" id="SSF50090">
    <property type="entry name" value="Electron transport accessory proteins"/>
    <property type="match status" value="1"/>
</dbReference>
<dbReference type="GO" id="GO:0018822">
    <property type="term" value="F:nitrile hydratase activity"/>
    <property type="evidence" value="ECO:0007669"/>
    <property type="project" value="UniProtKB-EC"/>
</dbReference>
<evidence type="ECO:0000313" key="9">
    <source>
        <dbReference type="Proteomes" id="UP001206639"/>
    </source>
</evidence>
<reference evidence="9" key="1">
    <citation type="submission" date="2023-07" db="EMBL/GenBank/DDBJ databases">
        <authorList>
            <person name="Deng Y."/>
            <person name="Zhang Y.-Q."/>
        </authorList>
    </citation>
    <scope>NUCLEOTIDE SEQUENCE [LARGE SCALE GENOMIC DNA]</scope>
    <source>
        <strain evidence="9">CPCC 205710</strain>
    </source>
</reference>
<evidence type="ECO:0000313" key="8">
    <source>
        <dbReference type="EMBL" id="MCT7658098.1"/>
    </source>
</evidence>
<feature type="domain" description="Nitrile hydratase beta subunit-like N-terminal" evidence="7">
    <location>
        <begin position="1"/>
        <end position="100"/>
    </location>
</feature>
<name>A0ABT2M757_9MYCO</name>
<dbReference type="InterPro" id="IPR042262">
    <property type="entry name" value="CN_hydtase_beta_C"/>
</dbReference>
<dbReference type="Pfam" id="PF02211">
    <property type="entry name" value="NHase_beta_C"/>
    <property type="match status" value="1"/>
</dbReference>
<evidence type="ECO:0000259" key="7">
    <source>
        <dbReference type="Pfam" id="PF21006"/>
    </source>
</evidence>
<dbReference type="Pfam" id="PF21006">
    <property type="entry name" value="NHase_beta_N"/>
    <property type="match status" value="1"/>
</dbReference>
<feature type="domain" description="Nitrile hydratase beta subunit" evidence="6">
    <location>
        <begin position="143"/>
        <end position="237"/>
    </location>
</feature>
<protein>
    <recommendedName>
        <fullName evidence="3">nitrile hydratase</fullName>
        <ecNumber evidence="3">4.2.1.84</ecNumber>
    </recommendedName>
</protein>
<dbReference type="InterPro" id="IPR049054">
    <property type="entry name" value="CN_hydtase_beta-like_N"/>
</dbReference>
<keyword evidence="9" id="KW-1185">Reference proteome</keyword>
<dbReference type="EMBL" id="JAODWD010000002">
    <property type="protein sequence ID" value="MCT7658098.1"/>
    <property type="molecule type" value="Genomic_DNA"/>
</dbReference>
<evidence type="ECO:0000259" key="6">
    <source>
        <dbReference type="Pfam" id="PF02211"/>
    </source>
</evidence>
<evidence type="ECO:0000256" key="5">
    <source>
        <dbReference type="ARBA" id="ARBA00044877"/>
    </source>
</evidence>
<organism evidence="8 9">
    <name type="scientific">Mycobacterium deserti</name>
    <dbReference type="NCBI Taxonomy" id="2978347"/>
    <lineage>
        <taxon>Bacteria</taxon>
        <taxon>Bacillati</taxon>
        <taxon>Actinomycetota</taxon>
        <taxon>Actinomycetes</taxon>
        <taxon>Mycobacteriales</taxon>
        <taxon>Mycobacteriaceae</taxon>
        <taxon>Mycobacterium</taxon>
    </lineage>
</organism>
<dbReference type="InterPro" id="IPR024690">
    <property type="entry name" value="CN_hydtase_beta_dom_C"/>
</dbReference>
<comment type="catalytic activity">
    <reaction evidence="5">
        <text>an aliphatic primary amide = an aliphatic nitrile + H2O</text>
        <dbReference type="Rhea" id="RHEA:12673"/>
        <dbReference type="ChEBI" id="CHEBI:15377"/>
        <dbReference type="ChEBI" id="CHEBI:65285"/>
        <dbReference type="ChEBI" id="CHEBI:80291"/>
        <dbReference type="EC" id="4.2.1.84"/>
    </reaction>
</comment>
<dbReference type="Gene3D" id="1.10.472.20">
    <property type="entry name" value="Nitrile hydratase, beta subunit"/>
    <property type="match status" value="1"/>
</dbReference>
<dbReference type="NCBIfam" id="TIGR03888">
    <property type="entry name" value="nitrile_beta"/>
    <property type="match status" value="1"/>
</dbReference>
<comment type="similarity">
    <text evidence="2">Belongs to the nitrile hydratase subunit beta family.</text>
</comment>
<dbReference type="Gene3D" id="2.30.30.50">
    <property type="match status" value="1"/>
</dbReference>
<evidence type="ECO:0000256" key="4">
    <source>
        <dbReference type="ARBA" id="ARBA00023239"/>
    </source>
</evidence>
<dbReference type="InterPro" id="IPR008990">
    <property type="entry name" value="Elect_transpt_acc-like_dom_sf"/>
</dbReference>
<comment type="caution">
    <text evidence="8">The sequence shown here is derived from an EMBL/GenBank/DDBJ whole genome shotgun (WGS) entry which is preliminary data.</text>
</comment>
<evidence type="ECO:0000256" key="3">
    <source>
        <dbReference type="ARBA" id="ARBA00013079"/>
    </source>
</evidence>
<dbReference type="EC" id="4.2.1.84" evidence="3"/>
<dbReference type="InterPro" id="IPR003168">
    <property type="entry name" value="Nitrile_hydratase_bsu"/>
</dbReference>